<gene>
    <name evidence="2" type="ORF">ABQJ54_02130</name>
</gene>
<dbReference type="EMBL" id="JBFOHK010000001">
    <property type="protein sequence ID" value="MEW9570544.1"/>
    <property type="molecule type" value="Genomic_DNA"/>
</dbReference>
<evidence type="ECO:0000313" key="3">
    <source>
        <dbReference type="Proteomes" id="UP001556220"/>
    </source>
</evidence>
<organism evidence="2 3">
    <name type="scientific">Rhodanobacter lycopersici</name>
    <dbReference type="NCBI Taxonomy" id="3162487"/>
    <lineage>
        <taxon>Bacteria</taxon>
        <taxon>Pseudomonadati</taxon>
        <taxon>Pseudomonadota</taxon>
        <taxon>Gammaproteobacteria</taxon>
        <taxon>Lysobacterales</taxon>
        <taxon>Rhodanobacteraceae</taxon>
        <taxon>Rhodanobacter</taxon>
    </lineage>
</organism>
<evidence type="ECO:0000313" key="2">
    <source>
        <dbReference type="EMBL" id="MEW9570544.1"/>
    </source>
</evidence>
<sequence length="326" mass="37569">MADGSLVAQRHINISIMQPIPHNPVSGSGVALLTPEVFLALDMRARAICGMPIAVRTQQEMGRDWGRVNMMAQDVIIDLAKLRDRRAGQRCYDEIGLIEVSPRVPVAQMHAVHRPELDWSKVPADRMFEFIVMHEVGHTQNNFEPVERAFSKSFPHNDREWGLAYLAVAEAIADRYAWSALFPGEPLPADPQRVVSGDYLNEWMERLPEHLRRTTRSRSREQDPGKWVPTKHVSKGIPWAPEVARDLRTNTPGWLARLNQARIDERNMQRRNDRRWARELSQAWAEYARRPTKSGKKFLMRGDVWGWKYSVASEAEREEMHARLIA</sequence>
<keyword evidence="3" id="KW-1185">Reference proteome</keyword>
<evidence type="ECO:0000256" key="1">
    <source>
        <dbReference type="SAM" id="MobiDB-lite"/>
    </source>
</evidence>
<protein>
    <submittedName>
        <fullName evidence="2">Uncharacterized protein</fullName>
    </submittedName>
</protein>
<name>A0ABV3QAD6_9GAMM</name>
<reference evidence="2 3" key="1">
    <citation type="submission" date="2024-06" db="EMBL/GenBank/DDBJ databases">
        <authorList>
            <person name="Woo H."/>
        </authorList>
    </citation>
    <scope>NUCLEOTIDE SEQUENCE [LARGE SCALE GENOMIC DNA]</scope>
    <source>
        <strain evidence="2 3">Si-c</strain>
    </source>
</reference>
<proteinExistence type="predicted"/>
<dbReference type="Proteomes" id="UP001556220">
    <property type="component" value="Unassembled WGS sequence"/>
</dbReference>
<accession>A0ABV3QAD6</accession>
<feature type="region of interest" description="Disordered" evidence="1">
    <location>
        <begin position="213"/>
        <end position="232"/>
    </location>
</feature>
<comment type="caution">
    <text evidence="2">The sequence shown here is derived from an EMBL/GenBank/DDBJ whole genome shotgun (WGS) entry which is preliminary data.</text>
</comment>
<feature type="compositionally biased region" description="Basic and acidic residues" evidence="1">
    <location>
        <begin position="213"/>
        <end position="224"/>
    </location>
</feature>